<evidence type="ECO:0000256" key="1">
    <source>
        <dbReference type="SAM" id="SignalP"/>
    </source>
</evidence>
<protein>
    <submittedName>
        <fullName evidence="2">Uncharacterized protein</fullName>
    </submittedName>
</protein>
<keyword evidence="1" id="KW-0732">Signal</keyword>
<dbReference type="EMBL" id="VWMK01000001">
    <property type="protein sequence ID" value="KAA3770833.1"/>
    <property type="molecule type" value="Genomic_DNA"/>
</dbReference>
<proteinExistence type="predicted"/>
<dbReference type="Proteomes" id="UP000422221">
    <property type="component" value="Unassembled WGS sequence"/>
</dbReference>
<reference evidence="2 3" key="1">
    <citation type="journal article" date="2019" name="Nat. Med.">
        <title>A library of human gut bacterial isolates paired with longitudinal multiomics data enables mechanistic microbiome research.</title>
        <authorList>
            <person name="Poyet M."/>
            <person name="Groussin M."/>
            <person name="Gibbons S.M."/>
            <person name="Avila-Pacheco J."/>
            <person name="Jiang X."/>
            <person name="Kearney S.M."/>
            <person name="Perrotta A.R."/>
            <person name="Berdy B."/>
            <person name="Zhao S."/>
            <person name="Lieberman T.D."/>
            <person name="Swanson P.K."/>
            <person name="Smith M."/>
            <person name="Roesemann S."/>
            <person name="Alexander J.E."/>
            <person name="Rich S.A."/>
            <person name="Livny J."/>
            <person name="Vlamakis H."/>
            <person name="Clish C."/>
            <person name="Bullock K."/>
            <person name="Deik A."/>
            <person name="Scott J."/>
            <person name="Pierce K.A."/>
            <person name="Xavier R.J."/>
            <person name="Alm E.J."/>
        </authorList>
    </citation>
    <scope>NUCLEOTIDE SEQUENCE [LARGE SCALE GENOMIC DNA]</scope>
    <source>
        <strain evidence="2 3">BIOML-A10</strain>
    </source>
</reference>
<organism evidence="2 3">
    <name type="scientific">Bacteroides salyersiae</name>
    <dbReference type="NCBI Taxonomy" id="291644"/>
    <lineage>
        <taxon>Bacteria</taxon>
        <taxon>Pseudomonadati</taxon>
        <taxon>Bacteroidota</taxon>
        <taxon>Bacteroidia</taxon>
        <taxon>Bacteroidales</taxon>
        <taxon>Bacteroidaceae</taxon>
        <taxon>Bacteroides</taxon>
    </lineage>
</organism>
<name>A0A7J4XPW1_9BACE</name>
<dbReference type="AlphaFoldDB" id="A0A7J4XPW1"/>
<sequence length="496" mass="53448">MIITGVVLAALLNTANAQFAIENNSKLGAKVENVSETTKRFLLDFGSDANAGESIQVKGLYARAYTETGESVSVDLSRGKCESLNGFGNPLILNDVPAIATAYGTERPIVGLIGIDGTDRAFGMLPGSANKNVELAVVFSLRGCNMESDVTFDLVTADAGTSGGTNNYKLLVGIDTSNGLGVNDYEALEKASSADNTDKWFVIDNIYTSGAKGDRKTIDLTKLIGKNVTDLSYKTVYLFLYTTGSSAAVEEGKYDPVVCFDNLSFTYGQPTWLSPEITAVDQNVNYNDSVPVEVQINTTKEFKFRVKSQNRGGTLIFRCNADKLPAQSIRWNFPETGAIKANDGNGNYTVDVAYNYSPSEGSGSQVTMTVPEPEAGQLVDDDLEVTLLFNAPKRVVARPGVDKVEIDNGIRYFMTVLAKTVETVTGIQETERQQSSVYTENGVLKVEGAVTPVEIYSLSGIKIMTVSPETILEGVTLEQGFYLLMFNGTASKVVMP</sequence>
<feature type="chain" id="PRO_5029802988" evidence="1">
    <location>
        <begin position="20"/>
        <end position="496"/>
    </location>
</feature>
<evidence type="ECO:0000313" key="2">
    <source>
        <dbReference type="EMBL" id="KAA3770833.1"/>
    </source>
</evidence>
<feature type="signal peptide" evidence="1">
    <location>
        <begin position="1"/>
        <end position="19"/>
    </location>
</feature>
<evidence type="ECO:0000313" key="3">
    <source>
        <dbReference type="Proteomes" id="UP000422221"/>
    </source>
</evidence>
<comment type="caution">
    <text evidence="2">The sequence shown here is derived from an EMBL/GenBank/DDBJ whole genome shotgun (WGS) entry which is preliminary data.</text>
</comment>
<gene>
    <name evidence="2" type="ORF">F3F73_01510</name>
</gene>
<accession>A0A7J4XPW1</accession>